<evidence type="ECO:0000256" key="1">
    <source>
        <dbReference type="SAM" id="MobiDB-lite"/>
    </source>
</evidence>
<dbReference type="EMBL" id="JBIAJP010000003">
    <property type="protein sequence ID" value="MFF0004595.1"/>
    <property type="molecule type" value="Genomic_DNA"/>
</dbReference>
<accession>A0ABW6MUB3</accession>
<reference evidence="2 3" key="1">
    <citation type="submission" date="2024-10" db="EMBL/GenBank/DDBJ databases">
        <title>The Natural Products Discovery Center: Release of the First 8490 Sequenced Strains for Exploring Actinobacteria Biosynthetic Diversity.</title>
        <authorList>
            <person name="Kalkreuter E."/>
            <person name="Kautsar S.A."/>
            <person name="Yang D."/>
            <person name="Bader C.D."/>
            <person name="Teijaro C.N."/>
            <person name="Fluegel L."/>
            <person name="Davis C.M."/>
            <person name="Simpson J.R."/>
            <person name="Lauterbach L."/>
            <person name="Steele A.D."/>
            <person name="Gui C."/>
            <person name="Meng S."/>
            <person name="Li G."/>
            <person name="Viehrig K."/>
            <person name="Ye F."/>
            <person name="Su P."/>
            <person name="Kiefer A.F."/>
            <person name="Nichols A."/>
            <person name="Cepeda A.J."/>
            <person name="Yan W."/>
            <person name="Fan B."/>
            <person name="Jiang Y."/>
            <person name="Adhikari A."/>
            <person name="Zheng C.-J."/>
            <person name="Schuster L."/>
            <person name="Cowan T.M."/>
            <person name="Smanski M.J."/>
            <person name="Chevrette M.G."/>
            <person name="De Carvalho L.P.S."/>
            <person name="Shen B."/>
        </authorList>
    </citation>
    <scope>NUCLEOTIDE SEQUENCE [LARGE SCALE GENOMIC DNA]</scope>
    <source>
        <strain evidence="2 3">NPDC005497</strain>
    </source>
</reference>
<proteinExistence type="predicted"/>
<feature type="compositionally biased region" description="Pro residues" evidence="1">
    <location>
        <begin position="292"/>
        <end position="314"/>
    </location>
</feature>
<name>A0ABW6MUB3_9ACTN</name>
<dbReference type="Proteomes" id="UP001601422">
    <property type="component" value="Unassembled WGS sequence"/>
</dbReference>
<sequence>MAAPPPGPSPLVPLRLSDEQVATAADFHESYARTVLAEARSAGGPSTEALIEAASAYRLAGQWRLLVAPDRAVRETLAQAADLFTEAGLAYGAYLRASLAPREVERSTRDSWTRQLLLHGTPRNTDDAVRRETDALLDHPQQQTYLLLACAMTADEDPAARDRLTAFATTSPHRVGVVPVGSLAMPVRMFWGLALNLLDEDSGHAAASYAATLSELSRAYARSVELAMANKLTWSKAAAPVDVADLDVIGAVAMGVRRFGEVRMRRLLADVAGELSAVAEVPLNIGIRVAGPPGPEPPEPQVPPTSGPPTPGVR</sequence>
<organism evidence="2 3">
    <name type="scientific">Streptomyces tibetensis</name>
    <dbReference type="NCBI Taxonomy" id="2382123"/>
    <lineage>
        <taxon>Bacteria</taxon>
        <taxon>Bacillati</taxon>
        <taxon>Actinomycetota</taxon>
        <taxon>Actinomycetes</taxon>
        <taxon>Kitasatosporales</taxon>
        <taxon>Streptomycetaceae</taxon>
        <taxon>Streptomyces</taxon>
    </lineage>
</organism>
<feature type="region of interest" description="Disordered" evidence="1">
    <location>
        <begin position="289"/>
        <end position="314"/>
    </location>
</feature>
<protein>
    <submittedName>
        <fullName evidence="2">Uncharacterized protein</fullName>
    </submittedName>
</protein>
<evidence type="ECO:0000313" key="2">
    <source>
        <dbReference type="EMBL" id="MFF0004595.1"/>
    </source>
</evidence>
<comment type="caution">
    <text evidence="2">The sequence shown here is derived from an EMBL/GenBank/DDBJ whole genome shotgun (WGS) entry which is preliminary data.</text>
</comment>
<keyword evidence="3" id="KW-1185">Reference proteome</keyword>
<evidence type="ECO:0000313" key="3">
    <source>
        <dbReference type="Proteomes" id="UP001601422"/>
    </source>
</evidence>
<dbReference type="RefSeq" id="WP_389828334.1">
    <property type="nucleotide sequence ID" value="NZ_JBIAJP010000003.1"/>
</dbReference>
<gene>
    <name evidence="2" type="ORF">ACFYQT_14305</name>
</gene>